<dbReference type="RefSeq" id="WP_185084051.1">
    <property type="nucleotide sequence ID" value="NZ_JACHJB010000001.1"/>
</dbReference>
<gene>
    <name evidence="1" type="ORF">FHU36_002734</name>
</gene>
<evidence type="ECO:0000313" key="1">
    <source>
        <dbReference type="EMBL" id="MBB6346225.1"/>
    </source>
</evidence>
<protein>
    <recommendedName>
        <fullName evidence="3">Nucleotidyl transferase AbiEii/AbiGii toxin family protein</fullName>
    </recommendedName>
</protein>
<dbReference type="Gene3D" id="3.30.460.40">
    <property type="match status" value="1"/>
</dbReference>
<evidence type="ECO:0008006" key="3">
    <source>
        <dbReference type="Google" id="ProtNLM"/>
    </source>
</evidence>
<keyword evidence="2" id="KW-1185">Reference proteome</keyword>
<sequence length="200" mass="22029">MDNGGTFLRVADITAALDTVLTIMRAEGADITYRLGGTSAALLQGVRLPVGDIDLLAARREDVDTFGAALASFPCLHAASWLPESSQYFARYEVHGVKVEMSTVERQVDSDGMECVGRGPWQHYVWIACGSHQVPAVRLELRLATELVRDRADRYEPLLDHMSAHGCDFSLLHRAMRDQGLSAERQRLVRDRLAPSAPAP</sequence>
<evidence type="ECO:0000313" key="2">
    <source>
        <dbReference type="Proteomes" id="UP000583800"/>
    </source>
</evidence>
<dbReference type="Proteomes" id="UP000583800">
    <property type="component" value="Unassembled WGS sequence"/>
</dbReference>
<proteinExistence type="predicted"/>
<name>A0A7X0C0I1_9ACTN</name>
<organism evidence="1 2">
    <name type="scientific">Nonomuraea muscovyensis</name>
    <dbReference type="NCBI Taxonomy" id="1124761"/>
    <lineage>
        <taxon>Bacteria</taxon>
        <taxon>Bacillati</taxon>
        <taxon>Actinomycetota</taxon>
        <taxon>Actinomycetes</taxon>
        <taxon>Streptosporangiales</taxon>
        <taxon>Streptosporangiaceae</taxon>
        <taxon>Nonomuraea</taxon>
    </lineage>
</organism>
<accession>A0A7X0C0I1</accession>
<reference evidence="1 2" key="1">
    <citation type="submission" date="2020-08" db="EMBL/GenBank/DDBJ databases">
        <title>Sequencing the genomes of 1000 actinobacteria strains.</title>
        <authorList>
            <person name="Klenk H.-P."/>
        </authorList>
    </citation>
    <scope>NUCLEOTIDE SEQUENCE [LARGE SCALE GENOMIC DNA]</scope>
    <source>
        <strain evidence="1 2">DSM 45913</strain>
    </source>
</reference>
<comment type="caution">
    <text evidence="1">The sequence shown here is derived from an EMBL/GenBank/DDBJ whole genome shotgun (WGS) entry which is preliminary data.</text>
</comment>
<dbReference type="AlphaFoldDB" id="A0A7X0C0I1"/>
<dbReference type="EMBL" id="JACHJB010000001">
    <property type="protein sequence ID" value="MBB6346225.1"/>
    <property type="molecule type" value="Genomic_DNA"/>
</dbReference>
<dbReference type="InterPro" id="IPR043519">
    <property type="entry name" value="NT_sf"/>
</dbReference>
<dbReference type="SUPFAM" id="SSF81301">
    <property type="entry name" value="Nucleotidyltransferase"/>
    <property type="match status" value="1"/>
</dbReference>